<dbReference type="SUPFAM" id="SSF46689">
    <property type="entry name" value="Homeodomain-like"/>
    <property type="match status" value="1"/>
</dbReference>
<gene>
    <name evidence="2" type="ORF">SAMN06295879_3285</name>
</gene>
<reference evidence="3" key="1">
    <citation type="submission" date="2017-02" db="EMBL/GenBank/DDBJ databases">
        <authorList>
            <person name="Varghese N."/>
            <person name="Submissions S."/>
        </authorList>
    </citation>
    <scope>NUCLEOTIDE SEQUENCE [LARGE SCALE GENOMIC DNA]</scope>
    <source>
        <strain evidence="3">VKM Ac-2052</strain>
    </source>
</reference>
<dbReference type="Proteomes" id="UP000189735">
    <property type="component" value="Unassembled WGS sequence"/>
</dbReference>
<protein>
    <submittedName>
        <fullName evidence="2">AraC-type DNA-binding protein</fullName>
    </submittedName>
</protein>
<evidence type="ECO:0000313" key="3">
    <source>
        <dbReference type="Proteomes" id="UP000189735"/>
    </source>
</evidence>
<keyword evidence="2" id="KW-0238">DNA-binding</keyword>
<name>A0A1T4YIT2_9MICO</name>
<sequence length="117" mass="12813">MPPTRATDSKPAPLPRRAKQLTSDELEESEELYAAGASIVDLAKRFGIHRHTLSEHFRARGVSIRDTAIDHDSLQVAKRMYEAGSSLAAVSKIVGYSPNTIRTHLLRAGAVIRGRHG</sequence>
<dbReference type="Gene3D" id="1.10.10.60">
    <property type="entry name" value="Homeodomain-like"/>
    <property type="match status" value="1"/>
</dbReference>
<accession>A0A1T4YIT2</accession>
<evidence type="ECO:0000313" key="2">
    <source>
        <dbReference type="EMBL" id="SKB01593.1"/>
    </source>
</evidence>
<proteinExistence type="predicted"/>
<dbReference type="AlphaFoldDB" id="A0A1T4YIT2"/>
<organism evidence="2 3">
    <name type="scientific">Agreia bicolorata</name>
    <dbReference type="NCBI Taxonomy" id="110935"/>
    <lineage>
        <taxon>Bacteria</taxon>
        <taxon>Bacillati</taxon>
        <taxon>Actinomycetota</taxon>
        <taxon>Actinomycetes</taxon>
        <taxon>Micrococcales</taxon>
        <taxon>Microbacteriaceae</taxon>
        <taxon>Agreia</taxon>
    </lineage>
</organism>
<dbReference type="EMBL" id="FUYG01000010">
    <property type="protein sequence ID" value="SKB01593.1"/>
    <property type="molecule type" value="Genomic_DNA"/>
</dbReference>
<dbReference type="InterPro" id="IPR009057">
    <property type="entry name" value="Homeodomain-like_sf"/>
</dbReference>
<feature type="region of interest" description="Disordered" evidence="1">
    <location>
        <begin position="1"/>
        <end position="25"/>
    </location>
</feature>
<evidence type="ECO:0000256" key="1">
    <source>
        <dbReference type="SAM" id="MobiDB-lite"/>
    </source>
</evidence>
<dbReference type="GO" id="GO:0003677">
    <property type="term" value="F:DNA binding"/>
    <property type="evidence" value="ECO:0007669"/>
    <property type="project" value="UniProtKB-KW"/>
</dbReference>